<evidence type="ECO:0000259" key="5">
    <source>
        <dbReference type="Pfam" id="PF07992"/>
    </source>
</evidence>
<comment type="caution">
    <text evidence="6">The sequence shown here is derived from an EMBL/GenBank/DDBJ whole genome shotgun (WGS) entry which is preliminary data.</text>
</comment>
<dbReference type="PRINTS" id="PR00368">
    <property type="entry name" value="FADPNR"/>
</dbReference>
<dbReference type="PANTHER" id="PTHR43735:SF3">
    <property type="entry name" value="FERROPTOSIS SUPPRESSOR PROTEIN 1"/>
    <property type="match status" value="1"/>
</dbReference>
<keyword evidence="3" id="KW-0274">FAD</keyword>
<keyword evidence="2" id="KW-0285">Flavoprotein</keyword>
<organism evidence="6 7">
    <name type="scientific">Sporothrix curviconia</name>
    <dbReference type="NCBI Taxonomy" id="1260050"/>
    <lineage>
        <taxon>Eukaryota</taxon>
        <taxon>Fungi</taxon>
        <taxon>Dikarya</taxon>
        <taxon>Ascomycota</taxon>
        <taxon>Pezizomycotina</taxon>
        <taxon>Sordariomycetes</taxon>
        <taxon>Sordariomycetidae</taxon>
        <taxon>Ophiostomatales</taxon>
        <taxon>Ophiostomataceae</taxon>
        <taxon>Sporothrix</taxon>
    </lineage>
</organism>
<dbReference type="PRINTS" id="PR00411">
    <property type="entry name" value="PNDRDTASEI"/>
</dbReference>
<evidence type="ECO:0000256" key="4">
    <source>
        <dbReference type="ARBA" id="ARBA00023002"/>
    </source>
</evidence>
<accession>A0ABP0BWX6</accession>
<gene>
    <name evidence="6" type="ORF">SCUCBS95973_005327</name>
</gene>
<proteinExistence type="inferred from homology"/>
<evidence type="ECO:0000256" key="1">
    <source>
        <dbReference type="ARBA" id="ARBA00006442"/>
    </source>
</evidence>
<keyword evidence="4" id="KW-0560">Oxidoreductase</keyword>
<keyword evidence="7" id="KW-1185">Reference proteome</keyword>
<dbReference type="Gene3D" id="3.50.50.100">
    <property type="match status" value="1"/>
</dbReference>
<name>A0ABP0BWX6_9PEZI</name>
<evidence type="ECO:0000256" key="2">
    <source>
        <dbReference type="ARBA" id="ARBA00022630"/>
    </source>
</evidence>
<comment type="similarity">
    <text evidence="1">Belongs to the FAD-dependent oxidoreductase family.</text>
</comment>
<reference evidence="6 7" key="1">
    <citation type="submission" date="2024-01" db="EMBL/GenBank/DDBJ databases">
        <authorList>
            <person name="Allen C."/>
            <person name="Tagirdzhanova G."/>
        </authorList>
    </citation>
    <scope>NUCLEOTIDE SEQUENCE [LARGE SCALE GENOMIC DNA]</scope>
</reference>
<dbReference type="SUPFAM" id="SSF51905">
    <property type="entry name" value="FAD/NAD(P)-binding domain"/>
    <property type="match status" value="1"/>
</dbReference>
<dbReference type="Pfam" id="PF07992">
    <property type="entry name" value="Pyr_redox_2"/>
    <property type="match status" value="1"/>
</dbReference>
<dbReference type="EMBL" id="CAWUHB010000029">
    <property type="protein sequence ID" value="CAK7223876.1"/>
    <property type="molecule type" value="Genomic_DNA"/>
</dbReference>
<evidence type="ECO:0000313" key="6">
    <source>
        <dbReference type="EMBL" id="CAK7223876.1"/>
    </source>
</evidence>
<feature type="domain" description="FAD/NAD(P)-binding" evidence="5">
    <location>
        <begin position="10"/>
        <end position="344"/>
    </location>
</feature>
<dbReference type="Proteomes" id="UP001642405">
    <property type="component" value="Unassembled WGS sequence"/>
</dbReference>
<evidence type="ECO:0000313" key="7">
    <source>
        <dbReference type="Proteomes" id="UP001642405"/>
    </source>
</evidence>
<dbReference type="PANTHER" id="PTHR43735">
    <property type="entry name" value="APOPTOSIS-INDUCING FACTOR 1"/>
    <property type="match status" value="1"/>
</dbReference>
<protein>
    <recommendedName>
        <fullName evidence="5">FAD/NAD(P)-binding domain-containing protein</fullName>
    </recommendedName>
</protein>
<sequence length="452" mass="46836">MASSTGPDHTVVILGAGYAGVPMAHHLLKRTPANVANVRVILVAPNDALFFNTAAPRGLLPVDDTKNSSSNPKGTPGYGDDRLFYDLAPAFAKYNAGGAKRFEQVVGRATSLDPDRQTVEVKLLAGGEAKTVHYDTVLIATGSDMTDGSPFKVVSYGGTAETKAALAAYRAQVKTAAHIVVAGGGLTGVEVAGELGSVYGSKVVGGAAPAAPKSEQKEILFVINEPLPLGVYGAKESVRQTAADRLAALGVRIVANTTVTAAAAASAPGGNNPQRTVLTLTDKAGKTSTLETDVYIPALGSTVNTGFLPERLLDTSAKGKRRVRARTTLQAEGYDNIFVIGDALDLIGPSLKNVTEQLEVLAPNMQAYLKNWAASQSGAKSGSAAAAAPLKEYAVSNMIVLAASTGPAGGTGQMGSMKLPSLLVWFFKARYLGTDKAQEYADGSRTAQNSKW</sequence>
<dbReference type="InterPro" id="IPR036188">
    <property type="entry name" value="FAD/NAD-bd_sf"/>
</dbReference>
<dbReference type="InterPro" id="IPR023753">
    <property type="entry name" value="FAD/NAD-binding_dom"/>
</dbReference>
<evidence type="ECO:0000256" key="3">
    <source>
        <dbReference type="ARBA" id="ARBA00022827"/>
    </source>
</evidence>